<keyword evidence="2" id="KW-1185">Reference proteome</keyword>
<proteinExistence type="predicted"/>
<sequence length="233" mass="26580">MNKRRDNVPFDPYYFEKQASLDVTFSLSNTFRHIYQTNHWRGSDSVSGEGASSSQTQQIEAKLPALLKTLQVDVLLDLPCGDFSWMQLIDLPVSRYIGADIVSELILENQKRYGSQNHQFLTLDLTSEPLPTADLLLCRDCFVHLSFGDIFSALNNMKRSQITYLLTTTFPNCEENEDITTGDWRLLNLEKPPFSFPTPLQLINEQCSEGGGIFRDKSLGLWLLQDIHLVKEL</sequence>
<dbReference type="Proteomes" id="UP000762253">
    <property type="component" value="Unassembled WGS sequence"/>
</dbReference>
<keyword evidence="1" id="KW-0489">Methyltransferase</keyword>
<dbReference type="InterPro" id="IPR029063">
    <property type="entry name" value="SAM-dependent_MTases_sf"/>
</dbReference>
<evidence type="ECO:0000313" key="1">
    <source>
        <dbReference type="EMBL" id="NMF62442.1"/>
    </source>
</evidence>
<dbReference type="GO" id="GO:0008168">
    <property type="term" value="F:methyltransferase activity"/>
    <property type="evidence" value="ECO:0007669"/>
    <property type="project" value="UniProtKB-KW"/>
</dbReference>
<dbReference type="SUPFAM" id="SSF53335">
    <property type="entry name" value="S-adenosyl-L-methionine-dependent methyltransferases"/>
    <property type="match status" value="1"/>
</dbReference>
<protein>
    <submittedName>
        <fullName evidence="1">Class I SAM-dependent methyltransferase</fullName>
    </submittedName>
</protein>
<dbReference type="EMBL" id="QMEC01000017">
    <property type="protein sequence ID" value="NMF62442.1"/>
    <property type="molecule type" value="Genomic_DNA"/>
</dbReference>
<name>A0ABX1M8W9_9CYAN</name>
<dbReference type="Gene3D" id="3.40.50.150">
    <property type="entry name" value="Vaccinia Virus protein VP39"/>
    <property type="match status" value="1"/>
</dbReference>
<keyword evidence="1" id="KW-0808">Transferase</keyword>
<evidence type="ECO:0000313" key="2">
    <source>
        <dbReference type="Proteomes" id="UP000762253"/>
    </source>
</evidence>
<accession>A0ABX1M8W9</accession>
<reference evidence="1 2" key="1">
    <citation type="submission" date="2018-06" db="EMBL/GenBank/DDBJ databases">
        <title>Comparative genomics of Brasilonema spp. strains.</title>
        <authorList>
            <person name="Alvarenga D.O."/>
            <person name="Fiore M.F."/>
            <person name="Varani A.M."/>
        </authorList>
    </citation>
    <scope>NUCLEOTIDE SEQUENCE [LARGE SCALE GENOMIC DNA]</scope>
    <source>
        <strain evidence="1 2">UFV-OR1</strain>
    </source>
</reference>
<dbReference type="GO" id="GO:0032259">
    <property type="term" value="P:methylation"/>
    <property type="evidence" value="ECO:0007669"/>
    <property type="project" value="UniProtKB-KW"/>
</dbReference>
<comment type="caution">
    <text evidence="1">The sequence shown here is derived from an EMBL/GenBank/DDBJ whole genome shotgun (WGS) entry which is preliminary data.</text>
</comment>
<dbReference type="RefSeq" id="WP_169264046.1">
    <property type="nucleotide sequence ID" value="NZ_QMEC01000017.1"/>
</dbReference>
<gene>
    <name evidence="1" type="ORF">DP115_06420</name>
</gene>
<organism evidence="1 2">
    <name type="scientific">Brasilonema octagenarum UFV-OR1</name>
    <dbReference type="NCBI Taxonomy" id="417115"/>
    <lineage>
        <taxon>Bacteria</taxon>
        <taxon>Bacillati</taxon>
        <taxon>Cyanobacteriota</taxon>
        <taxon>Cyanophyceae</taxon>
        <taxon>Nostocales</taxon>
        <taxon>Scytonemataceae</taxon>
        <taxon>Brasilonema</taxon>
        <taxon>Octagenarum group</taxon>
    </lineage>
</organism>